<dbReference type="InterPro" id="IPR032012">
    <property type="entry name" value="SCAB-ABD"/>
</dbReference>
<dbReference type="AlphaFoldDB" id="A0A9R0W450"/>
<name>A0A9R0W450_TRITD</name>
<evidence type="ECO:0000259" key="4">
    <source>
        <dbReference type="Pfam" id="PF16712"/>
    </source>
</evidence>
<dbReference type="Gramene" id="TRITD4Av1G229070.1">
    <property type="protein sequence ID" value="TRITD4Av1G229070.1"/>
    <property type="gene ID" value="TRITD4Av1G229070"/>
</dbReference>
<dbReference type="Pfam" id="PF16712">
    <property type="entry name" value="SCAB_CC"/>
    <property type="match status" value="1"/>
</dbReference>
<organism evidence="5 6">
    <name type="scientific">Triticum turgidum subsp. durum</name>
    <name type="common">Durum wheat</name>
    <name type="synonym">Triticum durum</name>
    <dbReference type="NCBI Taxonomy" id="4567"/>
    <lineage>
        <taxon>Eukaryota</taxon>
        <taxon>Viridiplantae</taxon>
        <taxon>Streptophyta</taxon>
        <taxon>Embryophyta</taxon>
        <taxon>Tracheophyta</taxon>
        <taxon>Spermatophyta</taxon>
        <taxon>Magnoliopsida</taxon>
        <taxon>Liliopsida</taxon>
        <taxon>Poales</taxon>
        <taxon>Poaceae</taxon>
        <taxon>BOP clade</taxon>
        <taxon>Pooideae</taxon>
        <taxon>Triticodae</taxon>
        <taxon>Triticeae</taxon>
        <taxon>Triticinae</taxon>
        <taxon>Triticum</taxon>
    </lineage>
</organism>
<dbReference type="GO" id="GO:0007015">
    <property type="term" value="P:actin filament organization"/>
    <property type="evidence" value="ECO:0007669"/>
    <property type="project" value="InterPro"/>
</dbReference>
<dbReference type="InterPro" id="IPR032009">
    <property type="entry name" value="SCAB_CC"/>
</dbReference>
<keyword evidence="6" id="KW-1185">Reference proteome</keyword>
<dbReference type="Gene3D" id="1.20.5.440">
    <property type="entry name" value="ATP synthase delta/epsilon subunit, C-terminal domain"/>
    <property type="match status" value="1"/>
</dbReference>
<sequence length="195" mass="22304">MTRASTLDFRRKTQGQNNWSGPLRPVNAIKNKFPTYKNADLLDRRQRLSVHELAMKFEKGLNTATLLSNEVKCKQVALLERDILLKNLKSVLESLRGQVAGKYKDEIGESVSMVDILAVQLSKTENELLQQKTEVTRIATSLKLASEDARRIVDEERTNARMEIENARAAVQRVQKVLKEKENNSQRIRKEVNCI</sequence>
<dbReference type="Pfam" id="PF16711">
    <property type="entry name" value="SCAB-ABD"/>
    <property type="match status" value="1"/>
</dbReference>
<dbReference type="GO" id="GO:0010119">
    <property type="term" value="P:regulation of stomatal movement"/>
    <property type="evidence" value="ECO:0007669"/>
    <property type="project" value="InterPro"/>
</dbReference>
<evidence type="ECO:0000259" key="3">
    <source>
        <dbReference type="Pfam" id="PF16711"/>
    </source>
</evidence>
<proteinExistence type="predicted"/>
<dbReference type="PANTHER" id="PTHR31172:SF6">
    <property type="entry name" value="OS07G0642800 PROTEIN"/>
    <property type="match status" value="1"/>
</dbReference>
<dbReference type="EMBL" id="LT934117">
    <property type="protein sequence ID" value="VAH97963.1"/>
    <property type="molecule type" value="Genomic_DNA"/>
</dbReference>
<dbReference type="GO" id="GO:0003779">
    <property type="term" value="F:actin binding"/>
    <property type="evidence" value="ECO:0007669"/>
    <property type="project" value="InterPro"/>
</dbReference>
<evidence type="ECO:0000313" key="5">
    <source>
        <dbReference type="EMBL" id="VAH97963.1"/>
    </source>
</evidence>
<feature type="domain" description="Stomatal closure-related actin-binding protein coiled-coil" evidence="4">
    <location>
        <begin position="76"/>
        <end position="190"/>
    </location>
</feature>
<keyword evidence="1" id="KW-0175">Coiled coil</keyword>
<feature type="region of interest" description="Disordered" evidence="2">
    <location>
        <begin position="1"/>
        <end position="21"/>
    </location>
</feature>
<gene>
    <name evidence="5" type="ORF">TRITD_4Av1G229070</name>
</gene>
<dbReference type="InterPro" id="IPR039640">
    <property type="entry name" value="SCAB"/>
</dbReference>
<dbReference type="Proteomes" id="UP000324705">
    <property type="component" value="Chromosome 4A"/>
</dbReference>
<evidence type="ECO:0000313" key="6">
    <source>
        <dbReference type="Proteomes" id="UP000324705"/>
    </source>
</evidence>
<dbReference type="OMA" id="RKEVNCI"/>
<accession>A0A9R0W450</accession>
<dbReference type="PANTHER" id="PTHR31172">
    <property type="entry name" value="STOMATAL CLOSURE-RELATED ACTIN-BINDING PROTEIN 1"/>
    <property type="match status" value="1"/>
</dbReference>
<feature type="domain" description="Stomatal closure-related actin-binding protein actin-binding" evidence="3">
    <location>
        <begin position="39"/>
        <end position="72"/>
    </location>
</feature>
<protein>
    <recommendedName>
        <fullName evidence="7">Stomatal closure-related actin-binding protein coiled-coil domain-containing protein</fullName>
    </recommendedName>
</protein>
<evidence type="ECO:0000256" key="2">
    <source>
        <dbReference type="SAM" id="MobiDB-lite"/>
    </source>
</evidence>
<reference evidence="5 6" key="1">
    <citation type="submission" date="2017-09" db="EMBL/GenBank/DDBJ databases">
        <authorList>
            <consortium name="International Durum Wheat Genome Sequencing Consortium (IDWGSC)"/>
            <person name="Milanesi L."/>
        </authorList>
    </citation>
    <scope>NUCLEOTIDE SEQUENCE [LARGE SCALE GENOMIC DNA]</scope>
    <source>
        <strain evidence="6">cv. Svevo</strain>
    </source>
</reference>
<evidence type="ECO:0008006" key="7">
    <source>
        <dbReference type="Google" id="ProtNLM"/>
    </source>
</evidence>
<evidence type="ECO:0000256" key="1">
    <source>
        <dbReference type="SAM" id="Coils"/>
    </source>
</evidence>
<feature type="coiled-coil region" evidence="1">
    <location>
        <begin position="157"/>
        <end position="191"/>
    </location>
</feature>